<dbReference type="Proteomes" id="UP000250140">
    <property type="component" value="Unassembled WGS sequence"/>
</dbReference>
<organism evidence="1 2">
    <name type="scientific">Glonium stellatum</name>
    <dbReference type="NCBI Taxonomy" id="574774"/>
    <lineage>
        <taxon>Eukaryota</taxon>
        <taxon>Fungi</taxon>
        <taxon>Dikarya</taxon>
        <taxon>Ascomycota</taxon>
        <taxon>Pezizomycotina</taxon>
        <taxon>Dothideomycetes</taxon>
        <taxon>Pleosporomycetidae</taxon>
        <taxon>Gloniales</taxon>
        <taxon>Gloniaceae</taxon>
        <taxon>Glonium</taxon>
    </lineage>
</organism>
<gene>
    <name evidence="1" type="ORF">AOQ84DRAFT_380077</name>
</gene>
<dbReference type="EMBL" id="KV750400">
    <property type="protein sequence ID" value="OCL04945.1"/>
    <property type="molecule type" value="Genomic_DNA"/>
</dbReference>
<reference evidence="1 2" key="1">
    <citation type="journal article" date="2016" name="Nat. Commun.">
        <title>Ectomycorrhizal ecology is imprinted in the genome of the dominant symbiotic fungus Cenococcum geophilum.</title>
        <authorList>
            <consortium name="DOE Joint Genome Institute"/>
            <person name="Peter M."/>
            <person name="Kohler A."/>
            <person name="Ohm R.A."/>
            <person name="Kuo A."/>
            <person name="Krutzmann J."/>
            <person name="Morin E."/>
            <person name="Arend M."/>
            <person name="Barry K.W."/>
            <person name="Binder M."/>
            <person name="Choi C."/>
            <person name="Clum A."/>
            <person name="Copeland A."/>
            <person name="Grisel N."/>
            <person name="Haridas S."/>
            <person name="Kipfer T."/>
            <person name="LaButti K."/>
            <person name="Lindquist E."/>
            <person name="Lipzen A."/>
            <person name="Maire R."/>
            <person name="Meier B."/>
            <person name="Mihaltcheva S."/>
            <person name="Molinier V."/>
            <person name="Murat C."/>
            <person name="Poggeler S."/>
            <person name="Quandt C.A."/>
            <person name="Sperisen C."/>
            <person name="Tritt A."/>
            <person name="Tisserant E."/>
            <person name="Crous P.W."/>
            <person name="Henrissat B."/>
            <person name="Nehls U."/>
            <person name="Egli S."/>
            <person name="Spatafora J.W."/>
            <person name="Grigoriev I.V."/>
            <person name="Martin F.M."/>
        </authorList>
    </citation>
    <scope>NUCLEOTIDE SEQUENCE [LARGE SCALE GENOMIC DNA]</scope>
    <source>
        <strain evidence="1 2">CBS 207.34</strain>
    </source>
</reference>
<evidence type="ECO:0000313" key="2">
    <source>
        <dbReference type="Proteomes" id="UP000250140"/>
    </source>
</evidence>
<protein>
    <submittedName>
        <fullName evidence="1">Uncharacterized protein</fullName>
    </submittedName>
</protein>
<dbReference type="AlphaFoldDB" id="A0A8E2EU90"/>
<proteinExistence type="predicted"/>
<sequence length="115" mass="12567">MSRPQIASGIDSKDADDLTAYIATQNQENSSSRISDTPFRIIPAVTTTDKYINPYLEKARTIAAIILTTTPNAVLLEKSTLVQYNNLQTPRPHMPAQSANKAVVILAVGPLAEEW</sequence>
<evidence type="ECO:0000313" key="1">
    <source>
        <dbReference type="EMBL" id="OCL04945.1"/>
    </source>
</evidence>
<accession>A0A8E2EU90</accession>
<name>A0A8E2EU90_9PEZI</name>
<keyword evidence="2" id="KW-1185">Reference proteome</keyword>